<dbReference type="AlphaFoldDB" id="A0A1G6MSL6"/>
<dbReference type="Gene3D" id="3.60.15.10">
    <property type="entry name" value="Ribonuclease Z/Hydroxyacylglutathione hydrolase-like"/>
    <property type="match status" value="1"/>
</dbReference>
<proteinExistence type="predicted"/>
<dbReference type="EMBL" id="FMZR01000002">
    <property type="protein sequence ID" value="SDC58540.1"/>
    <property type="molecule type" value="Genomic_DNA"/>
</dbReference>
<evidence type="ECO:0000313" key="2">
    <source>
        <dbReference type="Proteomes" id="UP000183507"/>
    </source>
</evidence>
<accession>A0A1G6MSL6</accession>
<dbReference type="SUPFAM" id="SSF56281">
    <property type="entry name" value="Metallo-hydrolase/oxidoreductase"/>
    <property type="match status" value="1"/>
</dbReference>
<dbReference type="Proteomes" id="UP000183507">
    <property type="component" value="Unassembled WGS sequence"/>
</dbReference>
<reference evidence="2" key="1">
    <citation type="submission" date="2016-10" db="EMBL/GenBank/DDBJ databases">
        <authorList>
            <person name="Varghese N."/>
        </authorList>
    </citation>
    <scope>NUCLEOTIDE SEQUENCE [LARGE SCALE GENOMIC DNA]</scope>
    <source>
        <strain evidence="2">KPR-7A</strain>
    </source>
</reference>
<organism evidence="1 2">
    <name type="scientific">Bacillus wiedmannii</name>
    <dbReference type="NCBI Taxonomy" id="1890302"/>
    <lineage>
        <taxon>Bacteria</taxon>
        <taxon>Bacillati</taxon>
        <taxon>Bacillota</taxon>
        <taxon>Bacilli</taxon>
        <taxon>Bacillales</taxon>
        <taxon>Bacillaceae</taxon>
        <taxon>Bacillus</taxon>
        <taxon>Bacillus cereus group</taxon>
    </lineage>
</organism>
<dbReference type="InterPro" id="IPR036866">
    <property type="entry name" value="RibonucZ/Hydroxyglut_hydro"/>
</dbReference>
<gene>
    <name evidence="1" type="ORF">SAMN04487767_102366</name>
</gene>
<protein>
    <recommendedName>
        <fullName evidence="3">MBL fold metallo-hydrolase</fullName>
    </recommendedName>
</protein>
<sequence length="124" mass="13864">MIDGFISRPSLPKILFINIKTDEDTVDKVFNQIGVDSNKLKGLFIAHTYYDHAFDLVYIAKRTGTHVYGSESAINIGIGGNINTNQMSVYEVNKTMKFGDFTVTVLPSKHSPTFDEGEKIKKDT</sequence>
<evidence type="ECO:0000313" key="1">
    <source>
        <dbReference type="EMBL" id="SDC58540.1"/>
    </source>
</evidence>
<evidence type="ECO:0008006" key="3">
    <source>
        <dbReference type="Google" id="ProtNLM"/>
    </source>
</evidence>
<name>A0A1G6MSL6_9BACI</name>